<evidence type="ECO:0000256" key="2">
    <source>
        <dbReference type="ARBA" id="ARBA00022741"/>
    </source>
</evidence>
<accession>A0A1H3Q1T6</accession>
<dbReference type="AlphaFoldDB" id="A0A1H3Q1T6"/>
<dbReference type="SMART" id="SM00382">
    <property type="entry name" value="AAA"/>
    <property type="match status" value="1"/>
</dbReference>
<evidence type="ECO:0000313" key="5">
    <source>
        <dbReference type="EMBL" id="SDZ07326.1"/>
    </source>
</evidence>
<dbReference type="GO" id="GO:0016887">
    <property type="term" value="F:ATP hydrolysis activity"/>
    <property type="evidence" value="ECO:0007669"/>
    <property type="project" value="InterPro"/>
</dbReference>
<dbReference type="InterPro" id="IPR003439">
    <property type="entry name" value="ABC_transporter-like_ATP-bd"/>
</dbReference>
<keyword evidence="2" id="KW-0547">Nucleotide-binding</keyword>
<dbReference type="OrthoDB" id="9801958at2"/>
<proteinExistence type="predicted"/>
<evidence type="ECO:0000313" key="6">
    <source>
        <dbReference type="Proteomes" id="UP000199230"/>
    </source>
</evidence>
<keyword evidence="6" id="KW-1185">Reference proteome</keyword>
<dbReference type="PANTHER" id="PTHR42788">
    <property type="entry name" value="TAURINE IMPORT ATP-BINDING PROTEIN-RELATED"/>
    <property type="match status" value="1"/>
</dbReference>
<sequence>MEASVLKADKIRKKYMSEKGFSVTAIEDFSLSISENEFVSILGPSGCGKSTFLRMVAGLENGNEGSLTYKDKIIKKQHPEIGMVFQDYSLLPWRTVLDNVVLGLEFEGINKKMRYEEGLKYLKIVGLENFSQAYPYELSGGMQQRVAMVRSLVKKPSLLLMDEPFGALDAHTRMILQKELLDIWEKDKKTILFVTHSVDEAIYLSDRVIVMSGSPGTVKEVIPIELPRPRDRGDASYGKLLSLLIRMLGEEYNKVKPA</sequence>
<dbReference type="Proteomes" id="UP000199230">
    <property type="component" value="Unassembled WGS sequence"/>
</dbReference>
<reference evidence="5 6" key="1">
    <citation type="submission" date="2016-10" db="EMBL/GenBank/DDBJ databases">
        <authorList>
            <person name="de Groot N.N."/>
        </authorList>
    </citation>
    <scope>NUCLEOTIDE SEQUENCE [LARGE SCALE GENOMIC DNA]</scope>
    <source>
        <strain evidence="5 6">APO</strain>
    </source>
</reference>
<evidence type="ECO:0000256" key="3">
    <source>
        <dbReference type="ARBA" id="ARBA00022840"/>
    </source>
</evidence>
<dbReference type="GO" id="GO:0005524">
    <property type="term" value="F:ATP binding"/>
    <property type="evidence" value="ECO:0007669"/>
    <property type="project" value="UniProtKB-KW"/>
</dbReference>
<dbReference type="PANTHER" id="PTHR42788:SF13">
    <property type="entry name" value="ALIPHATIC SULFONATES IMPORT ATP-BINDING PROTEIN SSUB"/>
    <property type="match status" value="1"/>
</dbReference>
<organism evidence="5 6">
    <name type="scientific">Tindallia californiensis</name>
    <dbReference type="NCBI Taxonomy" id="159292"/>
    <lineage>
        <taxon>Bacteria</taxon>
        <taxon>Bacillati</taxon>
        <taxon>Bacillota</taxon>
        <taxon>Clostridia</taxon>
        <taxon>Peptostreptococcales</taxon>
        <taxon>Tindalliaceae</taxon>
        <taxon>Tindallia</taxon>
    </lineage>
</organism>
<dbReference type="InterPro" id="IPR003593">
    <property type="entry name" value="AAA+_ATPase"/>
</dbReference>
<dbReference type="Pfam" id="PF00005">
    <property type="entry name" value="ABC_tran"/>
    <property type="match status" value="1"/>
</dbReference>
<dbReference type="PROSITE" id="PS00211">
    <property type="entry name" value="ABC_TRANSPORTER_1"/>
    <property type="match status" value="1"/>
</dbReference>
<name>A0A1H3Q1T6_9FIRM</name>
<evidence type="ECO:0000256" key="1">
    <source>
        <dbReference type="ARBA" id="ARBA00022448"/>
    </source>
</evidence>
<dbReference type="InterPro" id="IPR050166">
    <property type="entry name" value="ABC_transporter_ATP-bind"/>
</dbReference>
<dbReference type="RefSeq" id="WP_093314483.1">
    <property type="nucleotide sequence ID" value="NZ_FNPV01000008.1"/>
</dbReference>
<dbReference type="SUPFAM" id="SSF52540">
    <property type="entry name" value="P-loop containing nucleoside triphosphate hydrolases"/>
    <property type="match status" value="1"/>
</dbReference>
<protein>
    <submittedName>
        <fullName evidence="5">NitT/TauT family transport system ATP-binding protein</fullName>
    </submittedName>
</protein>
<gene>
    <name evidence="5" type="ORF">SAMN05192546_10820</name>
</gene>
<keyword evidence="3 5" id="KW-0067">ATP-binding</keyword>
<dbReference type="PROSITE" id="PS50893">
    <property type="entry name" value="ABC_TRANSPORTER_2"/>
    <property type="match status" value="1"/>
</dbReference>
<dbReference type="EMBL" id="FNPV01000008">
    <property type="protein sequence ID" value="SDZ07326.1"/>
    <property type="molecule type" value="Genomic_DNA"/>
</dbReference>
<keyword evidence="1" id="KW-0813">Transport</keyword>
<dbReference type="Gene3D" id="3.40.50.300">
    <property type="entry name" value="P-loop containing nucleotide triphosphate hydrolases"/>
    <property type="match status" value="1"/>
</dbReference>
<dbReference type="CDD" id="cd03293">
    <property type="entry name" value="ABC_NrtD_SsuB_transporters"/>
    <property type="match status" value="1"/>
</dbReference>
<dbReference type="InterPro" id="IPR017871">
    <property type="entry name" value="ABC_transporter-like_CS"/>
</dbReference>
<dbReference type="STRING" id="159292.SAMN05192546_10820"/>
<feature type="domain" description="ABC transporter" evidence="4">
    <location>
        <begin position="6"/>
        <end position="238"/>
    </location>
</feature>
<evidence type="ECO:0000259" key="4">
    <source>
        <dbReference type="PROSITE" id="PS50893"/>
    </source>
</evidence>
<dbReference type="InterPro" id="IPR027417">
    <property type="entry name" value="P-loop_NTPase"/>
</dbReference>